<dbReference type="OrthoDB" id="9814432at2"/>
<dbReference type="InterPro" id="IPR049708">
    <property type="entry name" value="PP0621-like"/>
</dbReference>
<dbReference type="AlphaFoldDB" id="A0A3M8Q7S2"/>
<organism evidence="2 3">
    <name type="scientific">Marinomonas hwangdonensis</name>
    <dbReference type="NCBI Taxonomy" id="1053647"/>
    <lineage>
        <taxon>Bacteria</taxon>
        <taxon>Pseudomonadati</taxon>
        <taxon>Pseudomonadota</taxon>
        <taxon>Gammaproteobacteria</taxon>
        <taxon>Oceanospirillales</taxon>
        <taxon>Oceanospirillaceae</taxon>
        <taxon>Marinomonas</taxon>
    </lineage>
</organism>
<keyword evidence="1" id="KW-0472">Membrane</keyword>
<evidence type="ECO:0000313" key="3">
    <source>
        <dbReference type="Proteomes" id="UP000280507"/>
    </source>
</evidence>
<keyword evidence="3" id="KW-1185">Reference proteome</keyword>
<gene>
    <name evidence="2" type="ORF">EBI00_04320</name>
</gene>
<keyword evidence="1" id="KW-1133">Transmembrane helix</keyword>
<feature type="transmembrane region" description="Helical" evidence="1">
    <location>
        <begin position="6"/>
        <end position="25"/>
    </location>
</feature>
<comment type="caution">
    <text evidence="2">The sequence shown here is derived from an EMBL/GenBank/DDBJ whole genome shotgun (WGS) entry which is preliminary data.</text>
</comment>
<dbReference type="NCBIfam" id="NF041023">
    <property type="entry name" value="PP0621_fam"/>
    <property type="match status" value="1"/>
</dbReference>
<evidence type="ECO:0000313" key="2">
    <source>
        <dbReference type="EMBL" id="RNF52136.1"/>
    </source>
</evidence>
<dbReference type="RefSeq" id="WP_123094685.1">
    <property type="nucleotide sequence ID" value="NZ_RIZG01000002.1"/>
</dbReference>
<evidence type="ECO:0000256" key="1">
    <source>
        <dbReference type="SAM" id="Phobius"/>
    </source>
</evidence>
<proteinExistence type="predicted"/>
<evidence type="ECO:0008006" key="4">
    <source>
        <dbReference type="Google" id="ProtNLM"/>
    </source>
</evidence>
<sequence length="86" mass="10282">MIVRLIVFIAIFFIGWWLYRQFMLFKQGQSPNKNKKHSADEKDNTQESMVRCEECKTFTPKSHAVYDTEKRAFCCQEHLESFSQKP</sequence>
<dbReference type="Proteomes" id="UP000280507">
    <property type="component" value="Unassembled WGS sequence"/>
</dbReference>
<name>A0A3M8Q7S2_9GAMM</name>
<dbReference type="EMBL" id="RIZG01000002">
    <property type="protein sequence ID" value="RNF52136.1"/>
    <property type="molecule type" value="Genomic_DNA"/>
</dbReference>
<reference evidence="2 3" key="1">
    <citation type="journal article" date="2012" name="Int. J. Syst. Evol. Microbiol.">
        <title>Marinomonas hwangdonensis sp. nov., isolated from seawater.</title>
        <authorList>
            <person name="Jung Y.T."/>
            <person name="Oh T.K."/>
            <person name="Yoon J.H."/>
        </authorList>
    </citation>
    <scope>NUCLEOTIDE SEQUENCE [LARGE SCALE GENOMIC DNA]</scope>
    <source>
        <strain evidence="2 3">HDW-15</strain>
    </source>
</reference>
<protein>
    <recommendedName>
        <fullName evidence="4">TRASH domain-containing protein</fullName>
    </recommendedName>
</protein>
<accession>A0A3M8Q7S2</accession>
<keyword evidence="1" id="KW-0812">Transmembrane</keyword>